<keyword evidence="4" id="KW-1185">Reference proteome</keyword>
<organism evidence="3 4">
    <name type="scientific">Pseudogracilibacillus auburnensis</name>
    <dbReference type="NCBI Taxonomy" id="1494959"/>
    <lineage>
        <taxon>Bacteria</taxon>
        <taxon>Bacillati</taxon>
        <taxon>Bacillota</taxon>
        <taxon>Bacilli</taxon>
        <taxon>Bacillales</taxon>
        <taxon>Bacillaceae</taxon>
        <taxon>Pseudogracilibacillus</taxon>
    </lineage>
</organism>
<comment type="caution">
    <text evidence="3">The sequence shown here is derived from an EMBL/GenBank/DDBJ whole genome shotgun (WGS) entry which is preliminary data.</text>
</comment>
<accession>A0A2V3VU21</accession>
<dbReference type="SMART" id="SM00448">
    <property type="entry name" value="REC"/>
    <property type="match status" value="1"/>
</dbReference>
<sequence>MASVLIIDDAKFMRTTLSNIFTRHHFTVVGTGKNGEVGIELYKEKKPDIVTLDITMPVLDGIQTLKEIMTFDQHANVVMCSALGQQKLVVEAIELGAKDFIVKPFNEHKVIETVKQILQVSSD</sequence>
<dbReference type="InterPro" id="IPR011006">
    <property type="entry name" value="CheY-like_superfamily"/>
</dbReference>
<evidence type="ECO:0000313" key="4">
    <source>
        <dbReference type="Proteomes" id="UP000247978"/>
    </source>
</evidence>
<dbReference type="SUPFAM" id="SSF52172">
    <property type="entry name" value="CheY-like"/>
    <property type="match status" value="1"/>
</dbReference>
<dbReference type="InterPro" id="IPR052048">
    <property type="entry name" value="ST_Response_Regulator"/>
</dbReference>
<dbReference type="EMBL" id="QJJQ01000012">
    <property type="protein sequence ID" value="PXW85160.1"/>
    <property type="molecule type" value="Genomic_DNA"/>
</dbReference>
<keyword evidence="1" id="KW-0597">Phosphoprotein</keyword>
<dbReference type="PROSITE" id="PS50110">
    <property type="entry name" value="RESPONSE_REGULATORY"/>
    <property type="match status" value="1"/>
</dbReference>
<protein>
    <submittedName>
        <fullName evidence="3">Two-component system chemotaxis response regulator CheY</fullName>
    </submittedName>
</protein>
<name>A0A2V3VU21_9BACI</name>
<dbReference type="InterPro" id="IPR001789">
    <property type="entry name" value="Sig_transdc_resp-reg_receiver"/>
</dbReference>
<proteinExistence type="predicted"/>
<dbReference type="PANTHER" id="PTHR43228">
    <property type="entry name" value="TWO-COMPONENT RESPONSE REGULATOR"/>
    <property type="match status" value="1"/>
</dbReference>
<evidence type="ECO:0000313" key="3">
    <source>
        <dbReference type="EMBL" id="PXW85160.1"/>
    </source>
</evidence>
<evidence type="ECO:0000256" key="1">
    <source>
        <dbReference type="PROSITE-ProRule" id="PRU00169"/>
    </source>
</evidence>
<dbReference type="RefSeq" id="WP_110396417.1">
    <property type="nucleotide sequence ID" value="NZ_JADIJL010000025.1"/>
</dbReference>
<feature type="domain" description="Response regulatory" evidence="2">
    <location>
        <begin position="3"/>
        <end position="118"/>
    </location>
</feature>
<evidence type="ECO:0000259" key="2">
    <source>
        <dbReference type="PROSITE" id="PS50110"/>
    </source>
</evidence>
<feature type="modified residue" description="4-aspartylphosphate" evidence="1">
    <location>
        <position position="53"/>
    </location>
</feature>
<dbReference type="AlphaFoldDB" id="A0A2V3VU21"/>
<reference evidence="3 4" key="1">
    <citation type="submission" date="2018-05" db="EMBL/GenBank/DDBJ databases">
        <title>Genomic Encyclopedia of Type Strains, Phase IV (KMG-IV): sequencing the most valuable type-strain genomes for metagenomic binning, comparative biology and taxonomic classification.</title>
        <authorList>
            <person name="Goeker M."/>
        </authorList>
    </citation>
    <scope>NUCLEOTIDE SEQUENCE [LARGE SCALE GENOMIC DNA]</scope>
    <source>
        <strain evidence="3 4">DSM 28556</strain>
    </source>
</reference>
<gene>
    <name evidence="3" type="ORF">DFR56_112138</name>
</gene>
<dbReference type="Gene3D" id="3.40.50.2300">
    <property type="match status" value="1"/>
</dbReference>
<dbReference type="PANTHER" id="PTHR43228:SF1">
    <property type="entry name" value="TWO-COMPONENT RESPONSE REGULATOR ARR22"/>
    <property type="match status" value="1"/>
</dbReference>
<dbReference type="GO" id="GO:0000160">
    <property type="term" value="P:phosphorelay signal transduction system"/>
    <property type="evidence" value="ECO:0007669"/>
    <property type="project" value="InterPro"/>
</dbReference>
<dbReference type="Pfam" id="PF00072">
    <property type="entry name" value="Response_reg"/>
    <property type="match status" value="1"/>
</dbReference>
<dbReference type="OrthoDB" id="9790669at2"/>
<dbReference type="Proteomes" id="UP000247978">
    <property type="component" value="Unassembled WGS sequence"/>
</dbReference>